<dbReference type="Proteomes" id="UP001629214">
    <property type="component" value="Unassembled WGS sequence"/>
</dbReference>
<feature type="domain" description="Cation/H+ exchanger transmembrane" evidence="9">
    <location>
        <begin position="4"/>
        <end position="260"/>
    </location>
</feature>
<accession>A0ABW8ZAX1</accession>
<feature type="transmembrane region" description="Helical" evidence="8">
    <location>
        <begin position="88"/>
        <end position="121"/>
    </location>
</feature>
<dbReference type="RefSeq" id="WP_408168767.1">
    <property type="nucleotide sequence ID" value="NZ_JAQQFR010000009.1"/>
</dbReference>
<feature type="transmembrane region" description="Helical" evidence="8">
    <location>
        <begin position="362"/>
        <end position="383"/>
    </location>
</feature>
<keyword evidence="11" id="KW-1185">Reference proteome</keyword>
<proteinExistence type="predicted"/>
<feature type="transmembrane region" description="Helical" evidence="8">
    <location>
        <begin position="47"/>
        <end position="67"/>
    </location>
</feature>
<dbReference type="EMBL" id="JAQQFR010000009">
    <property type="protein sequence ID" value="MFL9879675.1"/>
    <property type="molecule type" value="Genomic_DNA"/>
</dbReference>
<evidence type="ECO:0000256" key="6">
    <source>
        <dbReference type="ARBA" id="ARBA00023065"/>
    </source>
</evidence>
<name>A0ABW8ZAX1_9BURK</name>
<feature type="transmembrane region" description="Helical" evidence="8">
    <location>
        <begin position="223"/>
        <end position="252"/>
    </location>
</feature>
<evidence type="ECO:0000256" key="3">
    <source>
        <dbReference type="ARBA" id="ARBA00022449"/>
    </source>
</evidence>
<evidence type="ECO:0000256" key="4">
    <source>
        <dbReference type="ARBA" id="ARBA00022692"/>
    </source>
</evidence>
<sequence length="430" mass="46555">MLLTFMVFLESVLEKLPFNAAMLYLPIGWLLGPAGTGLIHIDLRAHADVLTVITRVALLLSLFTVGLKLRVKFRGKGSHLWWLPLRLGALSMLITVPLLAISMTFLFNLPFAVAMLLSAILAPTDPVLASDVQVKNVDDPDQLRFSLSGEGGLNDGSAFPFVILALILLGVTDEITQVDHFGWFVLWGVASGIGCGALFGWAMSRLVLFARQRFGLALGMEEFMAIGIIMLSYGVAELVNGIGFLSVFAAGLAMRQVESASSGDKPAGELIAAAEGSGKSAAAVHPEQAPVYLTETVLGFNQQLEHFAEFFMVLLMGILLSEFGISGEGVLIAGLLFFVVRPIAVGIGLLGSDTETSHRWLIAWFGIRGVGSLYYLCFVLQFWHDRLNVRIAQDVLTVLALSVLLHGISSAPLMHLYWRKRVKSGAKPES</sequence>
<evidence type="ECO:0000256" key="7">
    <source>
        <dbReference type="ARBA" id="ARBA00023136"/>
    </source>
</evidence>
<reference evidence="10 11" key="1">
    <citation type="journal article" date="2024" name="Chem. Sci.">
        <title>Discovery of megapolipeptins by genome mining of a Burkholderiales bacteria collection.</title>
        <authorList>
            <person name="Paulo B.S."/>
            <person name="Recchia M.J.J."/>
            <person name="Lee S."/>
            <person name="Fergusson C.H."/>
            <person name="Romanowski S.B."/>
            <person name="Hernandez A."/>
            <person name="Krull N."/>
            <person name="Liu D.Y."/>
            <person name="Cavanagh H."/>
            <person name="Bos A."/>
            <person name="Gray C.A."/>
            <person name="Murphy B.T."/>
            <person name="Linington R.G."/>
            <person name="Eustaquio A.S."/>
        </authorList>
    </citation>
    <scope>NUCLEOTIDE SEQUENCE [LARGE SCALE GENOMIC DNA]</scope>
    <source>
        <strain evidence="10 11">RL21-008-BIB-B</strain>
    </source>
</reference>
<comment type="subcellular location">
    <subcellularLocation>
        <location evidence="1">Cell membrane</location>
        <topology evidence="1">Multi-pass membrane protein</topology>
    </subcellularLocation>
</comment>
<keyword evidence="2" id="KW-0813">Transport</keyword>
<keyword evidence="7 8" id="KW-0472">Membrane</keyword>
<feature type="transmembrane region" description="Helical" evidence="8">
    <location>
        <begin position="21"/>
        <end position="41"/>
    </location>
</feature>
<dbReference type="PANTHER" id="PTHR32507">
    <property type="entry name" value="NA(+)/H(+) ANTIPORTER 1"/>
    <property type="match status" value="1"/>
</dbReference>
<dbReference type="Pfam" id="PF00999">
    <property type="entry name" value="Na_H_Exchanger"/>
    <property type="match status" value="1"/>
</dbReference>
<dbReference type="PANTHER" id="PTHR32507:SF8">
    <property type="entry name" value="CNH1P"/>
    <property type="match status" value="1"/>
</dbReference>
<evidence type="ECO:0000256" key="5">
    <source>
        <dbReference type="ARBA" id="ARBA00022989"/>
    </source>
</evidence>
<gene>
    <name evidence="10" type="ORF">PQR63_14845</name>
</gene>
<organism evidence="10 11">
    <name type="scientific">Herbaspirillum rhizosphaerae</name>
    <dbReference type="NCBI Taxonomy" id="346179"/>
    <lineage>
        <taxon>Bacteria</taxon>
        <taxon>Pseudomonadati</taxon>
        <taxon>Pseudomonadota</taxon>
        <taxon>Betaproteobacteria</taxon>
        <taxon>Burkholderiales</taxon>
        <taxon>Oxalobacteraceae</taxon>
        <taxon>Herbaspirillum</taxon>
    </lineage>
</organism>
<evidence type="ECO:0000256" key="1">
    <source>
        <dbReference type="ARBA" id="ARBA00004651"/>
    </source>
</evidence>
<keyword evidence="6" id="KW-0406">Ion transport</keyword>
<evidence type="ECO:0000313" key="10">
    <source>
        <dbReference type="EMBL" id="MFL9879675.1"/>
    </source>
</evidence>
<evidence type="ECO:0000259" key="9">
    <source>
        <dbReference type="Pfam" id="PF00999"/>
    </source>
</evidence>
<protein>
    <submittedName>
        <fullName evidence="10">Cation:proton antiporter</fullName>
    </submittedName>
</protein>
<evidence type="ECO:0000256" key="8">
    <source>
        <dbReference type="SAM" id="Phobius"/>
    </source>
</evidence>
<keyword evidence="3" id="KW-0050">Antiport</keyword>
<keyword evidence="4 8" id="KW-0812">Transmembrane</keyword>
<evidence type="ECO:0000256" key="2">
    <source>
        <dbReference type="ARBA" id="ARBA00022448"/>
    </source>
</evidence>
<dbReference type="InterPro" id="IPR006153">
    <property type="entry name" value="Cation/H_exchanger_TM"/>
</dbReference>
<keyword evidence="5 8" id="KW-1133">Transmembrane helix</keyword>
<feature type="transmembrane region" description="Helical" evidence="8">
    <location>
        <begin position="184"/>
        <end position="203"/>
    </location>
</feature>
<evidence type="ECO:0000313" key="11">
    <source>
        <dbReference type="Proteomes" id="UP001629214"/>
    </source>
</evidence>
<comment type="caution">
    <text evidence="10">The sequence shown here is derived from an EMBL/GenBank/DDBJ whole genome shotgun (WGS) entry which is preliminary data.</text>
</comment>
<feature type="transmembrane region" description="Helical" evidence="8">
    <location>
        <begin position="395"/>
        <end position="418"/>
    </location>
</feature>